<name>L9ZF61_NATA2</name>
<keyword evidence="1" id="KW-1133">Transmembrane helix</keyword>
<protein>
    <submittedName>
        <fullName evidence="2">Uncharacterized protein</fullName>
    </submittedName>
</protein>
<keyword evidence="3" id="KW-1185">Reference proteome</keyword>
<keyword evidence="1" id="KW-0812">Transmembrane</keyword>
<evidence type="ECO:0000313" key="3">
    <source>
        <dbReference type="Proteomes" id="UP000011511"/>
    </source>
</evidence>
<comment type="caution">
    <text evidence="2">The sequence shown here is derived from an EMBL/GenBank/DDBJ whole genome shotgun (WGS) entry which is preliminary data.</text>
</comment>
<proteinExistence type="predicted"/>
<dbReference type="RefSeq" id="WP_007110246.1">
    <property type="nucleotide sequence ID" value="NZ_AOIK01000035.1"/>
</dbReference>
<dbReference type="AlphaFoldDB" id="L9ZF61"/>
<sequence>MERIKIQSVKELSLLVIGLVLLSNGIFGVPQIPYEGPFFIVAAVILFASAVHSLLQERGT</sequence>
<keyword evidence="1" id="KW-0472">Membrane</keyword>
<gene>
    <name evidence="2" type="ORF">C485_15025</name>
</gene>
<dbReference type="EMBL" id="AOIK01000035">
    <property type="protein sequence ID" value="ELY84681.1"/>
    <property type="molecule type" value="Genomic_DNA"/>
</dbReference>
<dbReference type="Proteomes" id="UP000011511">
    <property type="component" value="Unassembled WGS sequence"/>
</dbReference>
<feature type="transmembrane region" description="Helical" evidence="1">
    <location>
        <begin position="38"/>
        <end position="55"/>
    </location>
</feature>
<feature type="transmembrane region" description="Helical" evidence="1">
    <location>
        <begin position="12"/>
        <end position="32"/>
    </location>
</feature>
<organism evidence="2 3">
    <name type="scientific">Natrinema altunense (strain JCM 12890 / CGMCC 1.3731 / AJ2)</name>
    <dbReference type="NCBI Taxonomy" id="1227494"/>
    <lineage>
        <taxon>Archaea</taxon>
        <taxon>Methanobacteriati</taxon>
        <taxon>Methanobacteriota</taxon>
        <taxon>Stenosarchaea group</taxon>
        <taxon>Halobacteria</taxon>
        <taxon>Halobacteriales</taxon>
        <taxon>Natrialbaceae</taxon>
        <taxon>Natrinema</taxon>
    </lineage>
</organism>
<evidence type="ECO:0000313" key="2">
    <source>
        <dbReference type="EMBL" id="ELY84681.1"/>
    </source>
</evidence>
<evidence type="ECO:0000256" key="1">
    <source>
        <dbReference type="SAM" id="Phobius"/>
    </source>
</evidence>
<reference evidence="2 3" key="1">
    <citation type="journal article" date="2014" name="PLoS Genet.">
        <title>Phylogenetically driven sequencing of extremely halophilic archaea reveals strategies for static and dynamic osmo-response.</title>
        <authorList>
            <person name="Becker E.A."/>
            <person name="Seitzer P.M."/>
            <person name="Tritt A."/>
            <person name="Larsen D."/>
            <person name="Krusor M."/>
            <person name="Yao A.I."/>
            <person name="Wu D."/>
            <person name="Madern D."/>
            <person name="Eisen J.A."/>
            <person name="Darling A.E."/>
            <person name="Facciotti M.T."/>
        </authorList>
    </citation>
    <scope>NUCLEOTIDE SEQUENCE [LARGE SCALE GENOMIC DNA]</scope>
    <source>
        <strain evidence="2 3">JCM 12890</strain>
    </source>
</reference>
<accession>L9ZF61</accession>